<evidence type="ECO:0000313" key="1">
    <source>
        <dbReference type="EMBL" id="KAJ0088323.1"/>
    </source>
</evidence>
<comment type="caution">
    <text evidence="1">The sequence shown here is derived from an EMBL/GenBank/DDBJ whole genome shotgun (WGS) entry which is preliminary data.</text>
</comment>
<dbReference type="Proteomes" id="UP001164250">
    <property type="component" value="Chromosome 9"/>
</dbReference>
<sequence>MGVFLLLCVLKKMVESHMLGLVLSWKCGLEAAQGFHAGVF</sequence>
<name>A0ACC1ANW8_9ROSI</name>
<proteinExistence type="predicted"/>
<organism evidence="1 2">
    <name type="scientific">Pistacia atlantica</name>
    <dbReference type="NCBI Taxonomy" id="434234"/>
    <lineage>
        <taxon>Eukaryota</taxon>
        <taxon>Viridiplantae</taxon>
        <taxon>Streptophyta</taxon>
        <taxon>Embryophyta</taxon>
        <taxon>Tracheophyta</taxon>
        <taxon>Spermatophyta</taxon>
        <taxon>Magnoliopsida</taxon>
        <taxon>eudicotyledons</taxon>
        <taxon>Gunneridae</taxon>
        <taxon>Pentapetalae</taxon>
        <taxon>rosids</taxon>
        <taxon>malvids</taxon>
        <taxon>Sapindales</taxon>
        <taxon>Anacardiaceae</taxon>
        <taxon>Pistacia</taxon>
    </lineage>
</organism>
<dbReference type="EMBL" id="CM047905">
    <property type="protein sequence ID" value="KAJ0088323.1"/>
    <property type="molecule type" value="Genomic_DNA"/>
</dbReference>
<gene>
    <name evidence="1" type="ORF">Patl1_33044</name>
</gene>
<accession>A0ACC1ANW8</accession>
<protein>
    <submittedName>
        <fullName evidence="1">Uncharacterized protein</fullName>
    </submittedName>
</protein>
<keyword evidence="2" id="KW-1185">Reference proteome</keyword>
<reference evidence="2" key="1">
    <citation type="journal article" date="2023" name="G3 (Bethesda)">
        <title>Genome assembly and association tests identify interacting loci associated with vigor, precocity, and sex in interspecific pistachio rootstocks.</title>
        <authorList>
            <person name="Palmer W."/>
            <person name="Jacygrad E."/>
            <person name="Sagayaradj S."/>
            <person name="Cavanaugh K."/>
            <person name="Han R."/>
            <person name="Bertier L."/>
            <person name="Beede B."/>
            <person name="Kafkas S."/>
            <person name="Golino D."/>
            <person name="Preece J."/>
            <person name="Michelmore R."/>
        </authorList>
    </citation>
    <scope>NUCLEOTIDE SEQUENCE [LARGE SCALE GENOMIC DNA]</scope>
</reference>
<evidence type="ECO:0000313" key="2">
    <source>
        <dbReference type="Proteomes" id="UP001164250"/>
    </source>
</evidence>